<keyword evidence="1 11" id="KW-0813">Transport</keyword>
<feature type="transmembrane region" description="Helical" evidence="11">
    <location>
        <begin position="20"/>
        <end position="42"/>
    </location>
</feature>
<feature type="compositionally biased region" description="Polar residues" evidence="12">
    <location>
        <begin position="97"/>
        <end position="108"/>
    </location>
</feature>
<dbReference type="PIRSF" id="PIRSF001296">
    <property type="entry name" value="K_ATPase_KdpC"/>
    <property type="match status" value="1"/>
</dbReference>
<feature type="region of interest" description="Disordered" evidence="12">
    <location>
        <begin position="69"/>
        <end position="108"/>
    </location>
</feature>
<dbReference type="RefSeq" id="WP_255921075.1">
    <property type="nucleotide sequence ID" value="NZ_JANFNG010000011.1"/>
</dbReference>
<keyword evidence="3 11" id="KW-0633">Potassium transport</keyword>
<evidence type="ECO:0000256" key="5">
    <source>
        <dbReference type="ARBA" id="ARBA00022741"/>
    </source>
</evidence>
<comment type="function">
    <text evidence="11">Part of the high-affinity ATP-driven potassium transport (or Kdp) system, which catalyzes the hydrolysis of ATP coupled with the electrogenic transport of potassium into the cytoplasm. This subunit acts as a catalytic chaperone that increases the ATP-binding affinity of the ATP-hydrolyzing subunit KdpB by the formation of a transient KdpB/KdpC/ATP ternary complex.</text>
</comment>
<evidence type="ECO:0000256" key="12">
    <source>
        <dbReference type="SAM" id="MobiDB-lite"/>
    </source>
</evidence>
<keyword evidence="6 11" id="KW-0067">ATP-binding</keyword>
<dbReference type="PANTHER" id="PTHR30042">
    <property type="entry name" value="POTASSIUM-TRANSPORTING ATPASE C CHAIN"/>
    <property type="match status" value="1"/>
</dbReference>
<keyword evidence="7 11" id="KW-0630">Potassium</keyword>
<proteinExistence type="inferred from homology"/>
<name>A0ABT1Q066_9ACTN</name>
<evidence type="ECO:0000256" key="1">
    <source>
        <dbReference type="ARBA" id="ARBA00022448"/>
    </source>
</evidence>
<keyword evidence="10 11" id="KW-0472">Membrane</keyword>
<accession>A0ABT1Q066</accession>
<dbReference type="HAMAP" id="MF_00276">
    <property type="entry name" value="KdpC"/>
    <property type="match status" value="1"/>
</dbReference>
<reference evidence="13" key="1">
    <citation type="submission" date="2022-06" db="EMBL/GenBank/DDBJ databases">
        <title>Draft genome sequence of Streptomyces sp. RB6PN25 isolated from peat swamp forest in Thailand.</title>
        <authorList>
            <person name="Duangmal K."/>
            <person name="Klaysubun C."/>
        </authorList>
    </citation>
    <scope>NUCLEOTIDE SEQUENCE</scope>
    <source>
        <strain evidence="13">RB6PN25</strain>
    </source>
</reference>
<evidence type="ECO:0000313" key="13">
    <source>
        <dbReference type="EMBL" id="MCQ4082175.1"/>
    </source>
</evidence>
<dbReference type="Proteomes" id="UP001057702">
    <property type="component" value="Unassembled WGS sequence"/>
</dbReference>
<evidence type="ECO:0000256" key="2">
    <source>
        <dbReference type="ARBA" id="ARBA00022475"/>
    </source>
</evidence>
<evidence type="ECO:0000256" key="4">
    <source>
        <dbReference type="ARBA" id="ARBA00022692"/>
    </source>
</evidence>
<keyword evidence="9 11" id="KW-0406">Ion transport</keyword>
<dbReference type="EMBL" id="JANFNG010000011">
    <property type="protein sequence ID" value="MCQ4082175.1"/>
    <property type="molecule type" value="Genomic_DNA"/>
</dbReference>
<comment type="subunit">
    <text evidence="11">The system is composed of three essential subunits: KdpA, KdpB and KdpC.</text>
</comment>
<feature type="compositionally biased region" description="Polar residues" evidence="12">
    <location>
        <begin position="69"/>
        <end position="79"/>
    </location>
</feature>
<evidence type="ECO:0000256" key="8">
    <source>
        <dbReference type="ARBA" id="ARBA00022989"/>
    </source>
</evidence>
<evidence type="ECO:0000256" key="11">
    <source>
        <dbReference type="HAMAP-Rule" id="MF_00276"/>
    </source>
</evidence>
<comment type="similarity">
    <text evidence="11">Belongs to the KdpC family.</text>
</comment>
<evidence type="ECO:0000256" key="6">
    <source>
        <dbReference type="ARBA" id="ARBA00022840"/>
    </source>
</evidence>
<dbReference type="InterPro" id="IPR003820">
    <property type="entry name" value="KdpC"/>
</dbReference>
<keyword evidence="2 11" id="KW-1003">Cell membrane</keyword>
<evidence type="ECO:0000256" key="10">
    <source>
        <dbReference type="ARBA" id="ARBA00023136"/>
    </source>
</evidence>
<dbReference type="NCBIfam" id="NF001454">
    <property type="entry name" value="PRK00315.1"/>
    <property type="match status" value="1"/>
</dbReference>
<gene>
    <name evidence="11 13" type="primary">kdpC</name>
    <name evidence="13" type="ORF">NGB36_16555</name>
</gene>
<organism evidence="13 14">
    <name type="scientific">Streptomyces humicola</name>
    <dbReference type="NCBI Taxonomy" id="2953240"/>
    <lineage>
        <taxon>Bacteria</taxon>
        <taxon>Bacillati</taxon>
        <taxon>Actinomycetota</taxon>
        <taxon>Actinomycetes</taxon>
        <taxon>Kitasatosporales</taxon>
        <taxon>Streptomycetaceae</taxon>
        <taxon>Streptomyces</taxon>
    </lineage>
</organism>
<comment type="subcellular location">
    <subcellularLocation>
        <location evidence="11">Cell membrane</location>
        <topology evidence="11">Single-pass membrane protein</topology>
    </subcellularLocation>
</comment>
<dbReference type="NCBIfam" id="TIGR00681">
    <property type="entry name" value="kdpC"/>
    <property type="match status" value="1"/>
</dbReference>
<comment type="caution">
    <text evidence="13">The sequence shown here is derived from an EMBL/GenBank/DDBJ whole genome shotgun (WGS) entry which is preliminary data.</text>
</comment>
<evidence type="ECO:0000256" key="7">
    <source>
        <dbReference type="ARBA" id="ARBA00022958"/>
    </source>
</evidence>
<dbReference type="Pfam" id="PF02669">
    <property type="entry name" value="KdpC"/>
    <property type="match status" value="1"/>
</dbReference>
<evidence type="ECO:0000313" key="14">
    <source>
        <dbReference type="Proteomes" id="UP001057702"/>
    </source>
</evidence>
<sequence length="209" mass="22107">MPSSLNRVIRHHLAALRMLLVFTVITGIAYPLVVVGIAQAAFPHQANGSLIKDRGRPVASSLIGQNFNLPLNKGQTSPQPDRKWFQPRPSAAGTTGYDPTSSGASNLGPNNPDLVAVIKARRAAVAAFDGVPPSSVPVDAVTASGSGLDPDISPAYAYEQVNRVAKAWGLNRPAVRKLVADHIQGRNLGFLGQDRVNVVELNHDLAASK</sequence>
<protein>
    <recommendedName>
        <fullName evidence="11">Potassium-transporting ATPase KdpC subunit</fullName>
    </recommendedName>
    <alternativeName>
        <fullName evidence="11">ATP phosphohydrolase [potassium-transporting] C chain</fullName>
    </alternativeName>
    <alternativeName>
        <fullName evidence="11">Potassium-binding and translocating subunit C</fullName>
    </alternativeName>
    <alternativeName>
        <fullName evidence="11">Potassium-translocating ATPase C chain</fullName>
    </alternativeName>
</protein>
<dbReference type="PANTHER" id="PTHR30042:SF2">
    <property type="entry name" value="POTASSIUM-TRANSPORTING ATPASE KDPC SUBUNIT"/>
    <property type="match status" value="1"/>
</dbReference>
<keyword evidence="4 11" id="KW-0812">Transmembrane</keyword>
<keyword evidence="14" id="KW-1185">Reference proteome</keyword>
<keyword evidence="8 11" id="KW-1133">Transmembrane helix</keyword>
<evidence type="ECO:0000256" key="3">
    <source>
        <dbReference type="ARBA" id="ARBA00022538"/>
    </source>
</evidence>
<keyword evidence="5 11" id="KW-0547">Nucleotide-binding</keyword>
<evidence type="ECO:0000256" key="9">
    <source>
        <dbReference type="ARBA" id="ARBA00023065"/>
    </source>
</evidence>